<organism evidence="1 2">
    <name type="scientific">Mesobaculum littorinae</name>
    <dbReference type="NCBI Taxonomy" id="2486419"/>
    <lineage>
        <taxon>Bacteria</taxon>
        <taxon>Pseudomonadati</taxon>
        <taxon>Pseudomonadota</taxon>
        <taxon>Alphaproteobacteria</taxon>
        <taxon>Rhodobacterales</taxon>
        <taxon>Roseobacteraceae</taxon>
        <taxon>Mesobaculum</taxon>
    </lineage>
</organism>
<evidence type="ECO:0000313" key="2">
    <source>
        <dbReference type="Proteomes" id="UP000285908"/>
    </source>
</evidence>
<dbReference type="OrthoDB" id="7871900at2"/>
<keyword evidence="2" id="KW-1185">Reference proteome</keyword>
<reference evidence="1 2" key="1">
    <citation type="submission" date="2018-11" db="EMBL/GenBank/DDBJ databases">
        <title>Mesobaculum littorinae gen. nov., sp. nov., isolated from Littorina scabra that represents a novel genus of the order Rhodobacteraceae.</title>
        <authorList>
            <person name="Li F."/>
        </authorList>
    </citation>
    <scope>NUCLEOTIDE SEQUENCE [LARGE SCALE GENOMIC DNA]</scope>
    <source>
        <strain evidence="1 2">M0103</strain>
    </source>
</reference>
<dbReference type="Proteomes" id="UP000285908">
    <property type="component" value="Unassembled WGS sequence"/>
</dbReference>
<dbReference type="AlphaFoldDB" id="A0A438AHF1"/>
<dbReference type="RefSeq" id="WP_127906792.1">
    <property type="nucleotide sequence ID" value="NZ_RQXX01000003.1"/>
</dbReference>
<protein>
    <submittedName>
        <fullName evidence="1">Uncharacterized protein</fullName>
    </submittedName>
</protein>
<accession>A0A438AHF1</accession>
<gene>
    <name evidence="1" type="ORF">EKE94_11790</name>
</gene>
<proteinExistence type="predicted"/>
<dbReference type="EMBL" id="RQXX01000003">
    <property type="protein sequence ID" value="RVV98126.1"/>
    <property type="molecule type" value="Genomic_DNA"/>
</dbReference>
<comment type="caution">
    <text evidence="1">The sequence shown here is derived from an EMBL/GenBank/DDBJ whole genome shotgun (WGS) entry which is preliminary data.</text>
</comment>
<name>A0A438AHF1_9RHOB</name>
<evidence type="ECO:0000313" key="1">
    <source>
        <dbReference type="EMBL" id="RVV98126.1"/>
    </source>
</evidence>
<sequence length="117" mass="12816">MTRQAARSILTFLMVAVLVAVSVVSASLMAPDRETLERQAVARALGTPIAEFCGVTEDGHDHRCPFCHKLPDPPRLTAPDAGRRITRVIVDRLGRDLVVGHRHLRPQAAPRAPPRLT</sequence>